<dbReference type="EMBL" id="JBBPFD010000001">
    <property type="protein sequence ID" value="KAK7944332.1"/>
    <property type="molecule type" value="Genomic_DNA"/>
</dbReference>
<dbReference type="Gene3D" id="3.30.420.10">
    <property type="entry name" value="Ribonuclease H-like superfamily/Ribonuclease H"/>
    <property type="match status" value="1"/>
</dbReference>
<comment type="caution">
    <text evidence="2">The sequence shown here is derived from an EMBL/GenBank/DDBJ whole genome shotgun (WGS) entry which is preliminary data.</text>
</comment>
<proteinExistence type="predicted"/>
<evidence type="ECO:0000313" key="2">
    <source>
        <dbReference type="EMBL" id="KAK7944332.1"/>
    </source>
</evidence>
<feature type="region of interest" description="Disordered" evidence="1">
    <location>
        <begin position="1"/>
        <end position="93"/>
    </location>
</feature>
<dbReference type="Proteomes" id="UP001460270">
    <property type="component" value="Unassembled WGS sequence"/>
</dbReference>
<accession>A0AAW0Q129</accession>
<feature type="compositionally biased region" description="Basic and acidic residues" evidence="1">
    <location>
        <begin position="51"/>
        <end position="76"/>
    </location>
</feature>
<name>A0AAW0Q129_9GOBI</name>
<evidence type="ECO:0000256" key="1">
    <source>
        <dbReference type="SAM" id="MobiDB-lite"/>
    </source>
</evidence>
<dbReference type="GO" id="GO:0003676">
    <property type="term" value="F:nucleic acid binding"/>
    <property type="evidence" value="ECO:0007669"/>
    <property type="project" value="InterPro"/>
</dbReference>
<sequence length="189" mass="21302">MKRDVVTHRRNVRPSDAAANRTQPAPRSGPQKVPGPSQEPKEVNVSRSRPTRTDRDNGTELQDRQDNGTELQDRERRRGLHLSSSPAPSEMLLRSGRSCKPLAAANVRNDGGSRLFQRLKNEAAAVKLQEKISYSPDMSPIKHVCNALDRCISQRGPVPVNFQQLNMAIEEEWTNIPQATIHSFFKPYR</sequence>
<reference evidence="3" key="1">
    <citation type="submission" date="2024-04" db="EMBL/GenBank/DDBJ databases">
        <title>Salinicola lusitanus LLJ914,a marine bacterium isolated from the Okinawa Trough.</title>
        <authorList>
            <person name="Li J."/>
        </authorList>
    </citation>
    <scope>NUCLEOTIDE SEQUENCE [LARGE SCALE GENOMIC DNA]</scope>
</reference>
<organism evidence="2 3">
    <name type="scientific">Mugilogobius chulae</name>
    <name type="common">yellowstripe goby</name>
    <dbReference type="NCBI Taxonomy" id="88201"/>
    <lineage>
        <taxon>Eukaryota</taxon>
        <taxon>Metazoa</taxon>
        <taxon>Chordata</taxon>
        <taxon>Craniata</taxon>
        <taxon>Vertebrata</taxon>
        <taxon>Euteleostomi</taxon>
        <taxon>Actinopterygii</taxon>
        <taxon>Neopterygii</taxon>
        <taxon>Teleostei</taxon>
        <taxon>Neoteleostei</taxon>
        <taxon>Acanthomorphata</taxon>
        <taxon>Gobiaria</taxon>
        <taxon>Gobiiformes</taxon>
        <taxon>Gobioidei</taxon>
        <taxon>Gobiidae</taxon>
        <taxon>Gobionellinae</taxon>
        <taxon>Mugilogobius</taxon>
    </lineage>
</organism>
<gene>
    <name evidence="2" type="ORF">WMY93_000060</name>
</gene>
<protein>
    <submittedName>
        <fullName evidence="2">Uncharacterized protein</fullName>
    </submittedName>
</protein>
<evidence type="ECO:0000313" key="3">
    <source>
        <dbReference type="Proteomes" id="UP001460270"/>
    </source>
</evidence>
<dbReference type="AlphaFoldDB" id="A0AAW0Q129"/>
<keyword evidence="3" id="KW-1185">Reference proteome</keyword>
<dbReference type="InterPro" id="IPR036397">
    <property type="entry name" value="RNaseH_sf"/>
</dbReference>